<proteinExistence type="inferred from homology"/>
<evidence type="ECO:0000256" key="1">
    <source>
        <dbReference type="ARBA" id="ARBA00009986"/>
    </source>
</evidence>
<name>M2YSL8_PSEFD</name>
<dbReference type="HOGENOM" id="CLU_2612610_0_0_1"/>
<protein>
    <recommendedName>
        <fullName evidence="3">Aldehyde dehydrogenase domain-containing protein</fullName>
    </recommendedName>
</protein>
<gene>
    <name evidence="4" type="ORF">MYCFIDRAFT_140016</name>
</gene>
<dbReference type="InterPro" id="IPR016163">
    <property type="entry name" value="Ald_DH_C"/>
</dbReference>
<evidence type="ECO:0000259" key="3">
    <source>
        <dbReference type="Pfam" id="PF00171"/>
    </source>
</evidence>
<dbReference type="GO" id="GO:0016620">
    <property type="term" value="F:oxidoreductase activity, acting on the aldehyde or oxo group of donors, NAD or NADP as acceptor"/>
    <property type="evidence" value="ECO:0007669"/>
    <property type="project" value="InterPro"/>
</dbReference>
<dbReference type="VEuPathDB" id="FungiDB:MYCFIDRAFT_140016"/>
<dbReference type="Gene3D" id="3.40.309.10">
    <property type="entry name" value="Aldehyde Dehydrogenase, Chain A, domain 2"/>
    <property type="match status" value="1"/>
</dbReference>
<dbReference type="InterPro" id="IPR016161">
    <property type="entry name" value="Ald_DH/histidinol_DH"/>
</dbReference>
<dbReference type="eggNOG" id="KOG2450">
    <property type="taxonomic scope" value="Eukaryota"/>
</dbReference>
<dbReference type="PANTHER" id="PTHR43720:SF2">
    <property type="entry name" value="2-AMINOMUCONIC SEMIALDEHYDE DEHYDROGENASE"/>
    <property type="match status" value="1"/>
</dbReference>
<evidence type="ECO:0000313" key="5">
    <source>
        <dbReference type="Proteomes" id="UP000016932"/>
    </source>
</evidence>
<dbReference type="OrthoDB" id="310895at2759"/>
<comment type="similarity">
    <text evidence="1">Belongs to the aldehyde dehydrogenase family.</text>
</comment>
<keyword evidence="2" id="KW-0520">NAD</keyword>
<dbReference type="SUPFAM" id="SSF53720">
    <property type="entry name" value="ALDH-like"/>
    <property type="match status" value="1"/>
</dbReference>
<dbReference type="GeneID" id="19331136"/>
<accession>M2YSL8</accession>
<dbReference type="Proteomes" id="UP000016932">
    <property type="component" value="Unassembled WGS sequence"/>
</dbReference>
<dbReference type="EMBL" id="KB446560">
    <property type="protein sequence ID" value="EME80705.1"/>
    <property type="molecule type" value="Genomic_DNA"/>
</dbReference>
<dbReference type="AlphaFoldDB" id="M2YSL8"/>
<dbReference type="STRING" id="383855.M2YSL8"/>
<keyword evidence="5" id="KW-1185">Reference proteome</keyword>
<dbReference type="InterPro" id="IPR015590">
    <property type="entry name" value="Aldehyde_DH_dom"/>
</dbReference>
<evidence type="ECO:0000256" key="2">
    <source>
        <dbReference type="ARBA" id="ARBA00023027"/>
    </source>
</evidence>
<dbReference type="RefSeq" id="XP_007928114.1">
    <property type="nucleotide sequence ID" value="XM_007929923.1"/>
</dbReference>
<dbReference type="Pfam" id="PF00171">
    <property type="entry name" value="Aldedh"/>
    <property type="match status" value="1"/>
</dbReference>
<evidence type="ECO:0000313" key="4">
    <source>
        <dbReference type="EMBL" id="EME80705.1"/>
    </source>
</evidence>
<feature type="non-terminal residue" evidence="4">
    <location>
        <position position="1"/>
    </location>
</feature>
<dbReference type="KEGG" id="pfj:MYCFIDRAFT_140016"/>
<sequence>VLEYIENAKKLGNVIVIGSGLIFKRGYYIRLALIINPEPNLAVAKEEIFSPILVIFKFRSEEEVIRYANKSEYRLRAFV</sequence>
<dbReference type="PANTHER" id="PTHR43720">
    <property type="entry name" value="2-AMINOMUCONIC SEMIALDEHYDE DEHYDROGENASE"/>
    <property type="match status" value="1"/>
</dbReference>
<feature type="domain" description="Aldehyde dehydrogenase" evidence="3">
    <location>
        <begin position="1"/>
        <end position="79"/>
    </location>
</feature>
<reference evidence="4 5" key="1">
    <citation type="journal article" date="2012" name="PLoS Pathog.">
        <title>Diverse lifestyles and strategies of plant pathogenesis encoded in the genomes of eighteen Dothideomycetes fungi.</title>
        <authorList>
            <person name="Ohm R.A."/>
            <person name="Feau N."/>
            <person name="Henrissat B."/>
            <person name="Schoch C.L."/>
            <person name="Horwitz B.A."/>
            <person name="Barry K.W."/>
            <person name="Condon B.J."/>
            <person name="Copeland A.C."/>
            <person name="Dhillon B."/>
            <person name="Glaser F."/>
            <person name="Hesse C.N."/>
            <person name="Kosti I."/>
            <person name="LaButti K."/>
            <person name="Lindquist E.A."/>
            <person name="Lucas S."/>
            <person name="Salamov A.A."/>
            <person name="Bradshaw R.E."/>
            <person name="Ciuffetti L."/>
            <person name="Hamelin R.C."/>
            <person name="Kema G.H.J."/>
            <person name="Lawrence C."/>
            <person name="Scott J.A."/>
            <person name="Spatafora J.W."/>
            <person name="Turgeon B.G."/>
            <person name="de Wit P.J.G.M."/>
            <person name="Zhong S."/>
            <person name="Goodwin S.B."/>
            <person name="Grigoriev I.V."/>
        </authorList>
    </citation>
    <scope>NUCLEOTIDE SEQUENCE [LARGE SCALE GENOMIC DNA]</scope>
    <source>
        <strain evidence="4 5">CIRAD86</strain>
    </source>
</reference>
<organism evidence="4 5">
    <name type="scientific">Pseudocercospora fijiensis (strain CIRAD86)</name>
    <name type="common">Black leaf streak disease fungus</name>
    <name type="synonym">Mycosphaerella fijiensis</name>
    <dbReference type="NCBI Taxonomy" id="383855"/>
    <lineage>
        <taxon>Eukaryota</taxon>
        <taxon>Fungi</taxon>
        <taxon>Dikarya</taxon>
        <taxon>Ascomycota</taxon>
        <taxon>Pezizomycotina</taxon>
        <taxon>Dothideomycetes</taxon>
        <taxon>Dothideomycetidae</taxon>
        <taxon>Mycosphaerellales</taxon>
        <taxon>Mycosphaerellaceae</taxon>
        <taxon>Pseudocercospora</taxon>
    </lineage>
</organism>